<protein>
    <recommendedName>
        <fullName evidence="2 6">Superoxide dismutase</fullName>
        <ecNumber evidence="2 6">1.15.1.1</ecNumber>
    </recommendedName>
</protein>
<dbReference type="GO" id="GO:0004784">
    <property type="term" value="F:superoxide dismutase activity"/>
    <property type="evidence" value="ECO:0007669"/>
    <property type="project" value="UniProtKB-EC"/>
</dbReference>
<dbReference type="PROSITE" id="PS00088">
    <property type="entry name" value="SOD_MN"/>
    <property type="match status" value="1"/>
</dbReference>
<dbReference type="FunFam" id="3.55.40.20:FF:000001">
    <property type="entry name" value="Superoxide dismutase"/>
    <property type="match status" value="1"/>
</dbReference>
<evidence type="ECO:0000259" key="7">
    <source>
        <dbReference type="Pfam" id="PF00081"/>
    </source>
</evidence>
<comment type="function">
    <text evidence="6">Destroys radicals which are normally produced within the cells and which are toxic to biological systems.</text>
</comment>
<feature type="domain" description="Manganese/iron superoxide dismutase N-terminal" evidence="7">
    <location>
        <begin position="8"/>
        <end position="95"/>
    </location>
</feature>
<dbReference type="Gene3D" id="3.55.40.20">
    <property type="entry name" value="Iron/manganese superoxide dismutase, C-terminal domain"/>
    <property type="match status" value="1"/>
</dbReference>
<dbReference type="SUPFAM" id="SSF54719">
    <property type="entry name" value="Fe,Mn superoxide dismutase (SOD), C-terminal domain"/>
    <property type="match status" value="1"/>
</dbReference>
<evidence type="ECO:0000313" key="9">
    <source>
        <dbReference type="EMBL" id="KRL99063.1"/>
    </source>
</evidence>
<dbReference type="PIRSF" id="PIRSF000349">
    <property type="entry name" value="SODismutase"/>
    <property type="match status" value="1"/>
</dbReference>
<dbReference type="InterPro" id="IPR036324">
    <property type="entry name" value="Mn/Fe_SOD_N_sf"/>
</dbReference>
<dbReference type="InterPro" id="IPR036314">
    <property type="entry name" value="SOD_C_sf"/>
</dbReference>
<comment type="catalytic activity">
    <reaction evidence="6">
        <text>2 superoxide + 2 H(+) = H2O2 + O2</text>
        <dbReference type="Rhea" id="RHEA:20696"/>
        <dbReference type="ChEBI" id="CHEBI:15378"/>
        <dbReference type="ChEBI" id="CHEBI:15379"/>
        <dbReference type="ChEBI" id="CHEBI:16240"/>
        <dbReference type="ChEBI" id="CHEBI:18421"/>
        <dbReference type="EC" id="1.15.1.1"/>
    </reaction>
</comment>
<dbReference type="InterPro" id="IPR019833">
    <property type="entry name" value="Mn/Fe_SOD_BS"/>
</dbReference>
<dbReference type="PANTHER" id="PTHR43595">
    <property type="entry name" value="37S RIBOSOMAL PROTEIN S26, MITOCHONDRIAL"/>
    <property type="match status" value="1"/>
</dbReference>
<evidence type="ECO:0000256" key="5">
    <source>
        <dbReference type="PIRSR" id="PIRSR000349-1"/>
    </source>
</evidence>
<comment type="caution">
    <text evidence="9">The sequence shown here is derived from an EMBL/GenBank/DDBJ whole genome shotgun (WGS) entry which is preliminary data.</text>
</comment>
<evidence type="ECO:0000313" key="10">
    <source>
        <dbReference type="Proteomes" id="UP000051166"/>
    </source>
</evidence>
<dbReference type="InterPro" id="IPR019832">
    <property type="entry name" value="Mn/Fe_SOD_C"/>
</dbReference>
<dbReference type="SUPFAM" id="SSF46609">
    <property type="entry name" value="Fe,Mn superoxide dismutase (SOD), N-terminal domain"/>
    <property type="match status" value="1"/>
</dbReference>
<evidence type="ECO:0000256" key="2">
    <source>
        <dbReference type="ARBA" id="ARBA00012682"/>
    </source>
</evidence>
<dbReference type="EC" id="1.15.1.1" evidence="2 6"/>
<dbReference type="PANTHER" id="PTHR43595:SF2">
    <property type="entry name" value="SMALL RIBOSOMAL SUBUNIT PROTEIN MS42"/>
    <property type="match status" value="1"/>
</dbReference>
<dbReference type="STRING" id="1423801.FD50_GL000337"/>
<gene>
    <name evidence="9" type="ORF">FD50_GL000337</name>
</gene>
<feature type="domain" description="Manganese/iron superoxide dismutase C-terminal" evidence="8">
    <location>
        <begin position="103"/>
        <end position="204"/>
    </location>
</feature>
<feature type="binding site" evidence="5">
    <location>
        <position position="171"/>
    </location>
    <ligand>
        <name>Mn(2+)</name>
        <dbReference type="ChEBI" id="CHEBI:29035"/>
    </ligand>
</feature>
<dbReference type="AlphaFoldDB" id="A0A0R1V0H4"/>
<dbReference type="Pfam" id="PF02777">
    <property type="entry name" value="Sod_Fe_C"/>
    <property type="match status" value="1"/>
</dbReference>
<keyword evidence="3 5" id="KW-0479">Metal-binding</keyword>
<dbReference type="GO" id="GO:0005737">
    <property type="term" value="C:cytoplasm"/>
    <property type="evidence" value="ECO:0007669"/>
    <property type="project" value="TreeGrafter"/>
</dbReference>
<feature type="binding site" evidence="5">
    <location>
        <position position="88"/>
    </location>
    <ligand>
        <name>Mn(2+)</name>
        <dbReference type="ChEBI" id="CHEBI:29035"/>
    </ligand>
</feature>
<accession>A0A0R1V0H4</accession>
<dbReference type="EMBL" id="AZFQ01000034">
    <property type="protein sequence ID" value="KRL99063.1"/>
    <property type="molecule type" value="Genomic_DNA"/>
</dbReference>
<dbReference type="Proteomes" id="UP000051166">
    <property type="component" value="Unassembled WGS sequence"/>
</dbReference>
<keyword evidence="10" id="KW-1185">Reference proteome</keyword>
<dbReference type="PATRIC" id="fig|1423801.4.peg.343"/>
<evidence type="ECO:0000259" key="8">
    <source>
        <dbReference type="Pfam" id="PF02777"/>
    </source>
</evidence>
<feature type="binding site" evidence="5">
    <location>
        <position position="33"/>
    </location>
    <ligand>
        <name>Mn(2+)</name>
        <dbReference type="ChEBI" id="CHEBI:29035"/>
    </ligand>
</feature>
<comment type="similarity">
    <text evidence="1 6">Belongs to the iron/manganese superoxide dismutase family.</text>
</comment>
<dbReference type="PRINTS" id="PR01703">
    <property type="entry name" value="MNSODISMTASE"/>
</dbReference>
<reference evidence="9 10" key="1">
    <citation type="journal article" date="2015" name="Genome Announc.">
        <title>Expanding the biotechnology potential of lactobacilli through comparative genomics of 213 strains and associated genera.</title>
        <authorList>
            <person name="Sun Z."/>
            <person name="Harris H.M."/>
            <person name="McCann A."/>
            <person name="Guo C."/>
            <person name="Argimon S."/>
            <person name="Zhang W."/>
            <person name="Yang X."/>
            <person name="Jeffery I.B."/>
            <person name="Cooney J.C."/>
            <person name="Kagawa T.F."/>
            <person name="Liu W."/>
            <person name="Song Y."/>
            <person name="Salvetti E."/>
            <person name="Wrobel A."/>
            <person name="Rasinkangas P."/>
            <person name="Parkhill J."/>
            <person name="Rea M.C."/>
            <person name="O'Sullivan O."/>
            <person name="Ritari J."/>
            <person name="Douillard F.P."/>
            <person name="Paul Ross R."/>
            <person name="Yang R."/>
            <person name="Briner A.E."/>
            <person name="Felis G.E."/>
            <person name="de Vos W.M."/>
            <person name="Barrangou R."/>
            <person name="Klaenhammer T.R."/>
            <person name="Caufield P.W."/>
            <person name="Cui Y."/>
            <person name="Zhang H."/>
            <person name="O'Toole P.W."/>
        </authorList>
    </citation>
    <scope>NUCLEOTIDE SEQUENCE [LARGE SCALE GENOMIC DNA]</scope>
    <source>
        <strain evidence="9 10">DSM 16230</strain>
    </source>
</reference>
<dbReference type="Pfam" id="PF00081">
    <property type="entry name" value="Sod_Fe_N"/>
    <property type="match status" value="1"/>
</dbReference>
<dbReference type="FunFam" id="1.10.287.990:FF:000001">
    <property type="entry name" value="Superoxide dismutase"/>
    <property type="match status" value="1"/>
</dbReference>
<evidence type="ECO:0000256" key="6">
    <source>
        <dbReference type="RuleBase" id="RU000414"/>
    </source>
</evidence>
<evidence type="ECO:0000256" key="1">
    <source>
        <dbReference type="ARBA" id="ARBA00008714"/>
    </source>
</evidence>
<evidence type="ECO:0000256" key="4">
    <source>
        <dbReference type="ARBA" id="ARBA00023002"/>
    </source>
</evidence>
<sequence length="208" mass="23375">MKGVLKMTFTVPALPYEYDALEPYIDQKTMQLHHDKHHQTYVDKLNKALEGHPELADYSLTELLQTLEKLPADIKTAVRNNGGGHANHTLFWESLTPSFDTAPTGALLAKLETAFGSVAEFKKEFTAAAIGVFGSGWAWLVADAEGNLSILGLPNQDSPITSGKRPLLGLDVWEHAYYLKYQNRRPEYIAAFWHIVNWEKVAQRLTDH</sequence>
<feature type="binding site" evidence="5">
    <location>
        <position position="175"/>
    </location>
    <ligand>
        <name>Mn(2+)</name>
        <dbReference type="ChEBI" id="CHEBI:29035"/>
    </ligand>
</feature>
<dbReference type="GO" id="GO:0046872">
    <property type="term" value="F:metal ion binding"/>
    <property type="evidence" value="ECO:0007669"/>
    <property type="project" value="UniProtKB-KW"/>
</dbReference>
<dbReference type="InterPro" id="IPR001189">
    <property type="entry name" value="Mn/Fe_SOD"/>
</dbReference>
<proteinExistence type="inferred from homology"/>
<dbReference type="Gene3D" id="1.10.287.990">
    <property type="entry name" value="Fe,Mn superoxide dismutase (SOD) domain"/>
    <property type="match status" value="1"/>
</dbReference>
<name>A0A0R1V0H4_9LACO</name>
<dbReference type="InterPro" id="IPR019831">
    <property type="entry name" value="Mn/Fe_SOD_N"/>
</dbReference>
<organism evidence="9 10">
    <name type="scientific">Liquorilactobacillus satsumensis DSM 16230 = JCM 12392</name>
    <dbReference type="NCBI Taxonomy" id="1423801"/>
    <lineage>
        <taxon>Bacteria</taxon>
        <taxon>Bacillati</taxon>
        <taxon>Bacillota</taxon>
        <taxon>Bacilli</taxon>
        <taxon>Lactobacillales</taxon>
        <taxon>Lactobacillaceae</taxon>
        <taxon>Liquorilactobacillus</taxon>
    </lineage>
</organism>
<keyword evidence="4 6" id="KW-0560">Oxidoreductase</keyword>
<evidence type="ECO:0000256" key="3">
    <source>
        <dbReference type="ARBA" id="ARBA00022723"/>
    </source>
</evidence>